<proteinExistence type="predicted"/>
<dbReference type="AlphaFoldDB" id="A0AAW0A1L3"/>
<name>A0AAW0A1L3_9AGAR</name>
<evidence type="ECO:0000313" key="3">
    <source>
        <dbReference type="Proteomes" id="UP001362999"/>
    </source>
</evidence>
<feature type="compositionally biased region" description="Low complexity" evidence="1">
    <location>
        <begin position="1"/>
        <end position="11"/>
    </location>
</feature>
<feature type="region of interest" description="Disordered" evidence="1">
    <location>
        <begin position="1"/>
        <end position="40"/>
    </location>
</feature>
<protein>
    <submittedName>
        <fullName evidence="2">Uncharacterized protein</fullName>
    </submittedName>
</protein>
<gene>
    <name evidence="2" type="ORF">R3P38DRAFT_3287306</name>
</gene>
<dbReference type="EMBL" id="JAWWNJ010000095">
    <property type="protein sequence ID" value="KAK6996968.1"/>
    <property type="molecule type" value="Genomic_DNA"/>
</dbReference>
<feature type="compositionally biased region" description="Pro residues" evidence="1">
    <location>
        <begin position="12"/>
        <end position="23"/>
    </location>
</feature>
<evidence type="ECO:0000313" key="2">
    <source>
        <dbReference type="EMBL" id="KAK6996968.1"/>
    </source>
</evidence>
<accession>A0AAW0A1L3</accession>
<keyword evidence="3" id="KW-1185">Reference proteome</keyword>
<dbReference type="Proteomes" id="UP001362999">
    <property type="component" value="Unassembled WGS sequence"/>
</dbReference>
<organism evidence="2 3">
    <name type="scientific">Favolaschia claudopus</name>
    <dbReference type="NCBI Taxonomy" id="2862362"/>
    <lineage>
        <taxon>Eukaryota</taxon>
        <taxon>Fungi</taxon>
        <taxon>Dikarya</taxon>
        <taxon>Basidiomycota</taxon>
        <taxon>Agaricomycotina</taxon>
        <taxon>Agaricomycetes</taxon>
        <taxon>Agaricomycetidae</taxon>
        <taxon>Agaricales</taxon>
        <taxon>Marasmiineae</taxon>
        <taxon>Mycenaceae</taxon>
        <taxon>Favolaschia</taxon>
    </lineage>
</organism>
<reference evidence="2 3" key="1">
    <citation type="journal article" date="2024" name="J Genomics">
        <title>Draft genome sequencing and assembly of Favolaschia claudopus CIRM-BRFM 2984 isolated from oak limbs.</title>
        <authorList>
            <person name="Navarro D."/>
            <person name="Drula E."/>
            <person name="Chaduli D."/>
            <person name="Cazenave R."/>
            <person name="Ahrendt S."/>
            <person name="Wang J."/>
            <person name="Lipzen A."/>
            <person name="Daum C."/>
            <person name="Barry K."/>
            <person name="Grigoriev I.V."/>
            <person name="Favel A."/>
            <person name="Rosso M.N."/>
            <person name="Martin F."/>
        </authorList>
    </citation>
    <scope>NUCLEOTIDE SEQUENCE [LARGE SCALE GENOMIC DNA]</scope>
    <source>
        <strain evidence="2 3">CIRM-BRFM 2984</strain>
    </source>
</reference>
<feature type="compositionally biased region" description="Polar residues" evidence="1">
    <location>
        <begin position="31"/>
        <end position="40"/>
    </location>
</feature>
<sequence>MYIDQSLSPLRPAHPAPLHPSTPPLLTSSAGSRPTPTSTVNLALAAPPSTLVFPLSAPLPSFTPSSLQTPLSLHHCSPSFLPHFLSNPPSDPHTNANVYSESYVVLLIFSRCSFSPHVTRPVPLHPTPCLPSRPPTFTTPFTLSSLAPALPPRLPLVPPPIFFSPCHLIQMCLDLSTVQTSFVSLRRDGHFSPFHFYPTHHIEHHDRHVPSTTPPPLLLHSTRHSAATLPRNYTFHSTSAAPMQSSQHGISDVPPTCALFSLTFAYSNEPVLAAARFPPARTPAALSVLPSPFLARGFRRVSRTVWHLQHSPSPPSYYCRLFGPAASALSAFHGSAHGWFVQAPPALKILFRQ</sequence>
<comment type="caution">
    <text evidence="2">The sequence shown here is derived from an EMBL/GenBank/DDBJ whole genome shotgun (WGS) entry which is preliminary data.</text>
</comment>
<evidence type="ECO:0000256" key="1">
    <source>
        <dbReference type="SAM" id="MobiDB-lite"/>
    </source>
</evidence>